<accession>A0A1B7Y3W9</accession>
<dbReference type="KEGG" id="chig:CH63R_10846"/>
<dbReference type="AlphaFoldDB" id="A0A1B7Y3W9"/>
<reference evidence="3" key="1">
    <citation type="journal article" date="2017" name="BMC Genomics">
        <title>Gapless genome assembly of Colletotrichum higginsianum reveals chromosome structure and association of transposable elements with secondary metabolite gene clusters.</title>
        <authorList>
            <person name="Dallery J.-F."/>
            <person name="Lapalu N."/>
            <person name="Zampounis A."/>
            <person name="Pigne S."/>
            <person name="Luyten I."/>
            <person name="Amselem J."/>
            <person name="Wittenberg A.H.J."/>
            <person name="Zhou S."/>
            <person name="de Queiroz M.V."/>
            <person name="Robin G.P."/>
            <person name="Auger A."/>
            <person name="Hainaut M."/>
            <person name="Henrissat B."/>
            <person name="Kim K.-T."/>
            <person name="Lee Y.-H."/>
            <person name="Lespinet O."/>
            <person name="Schwartz D.C."/>
            <person name="Thon M.R."/>
            <person name="O'Connell R.J."/>
        </authorList>
    </citation>
    <scope>NUCLEOTIDE SEQUENCE [LARGE SCALE GENOMIC DNA]</scope>
    <source>
        <strain evidence="3">IMI 349063</strain>
    </source>
</reference>
<sequence>MRICASVGGLNDESSTTRLLTRRGGHPSLGGRGDASSWSAVRRGRVQTTRNASLDDWNVEMLRENKSTRTARLDMAGFGALLDDMTY</sequence>
<dbReference type="Proteomes" id="UP000092177">
    <property type="component" value="Unassembled WGS sequence"/>
</dbReference>
<dbReference type="EMBL" id="LTAN01000007">
    <property type="protein sequence ID" value="OBR06726.1"/>
    <property type="molecule type" value="Genomic_DNA"/>
</dbReference>
<evidence type="ECO:0000256" key="1">
    <source>
        <dbReference type="SAM" id="MobiDB-lite"/>
    </source>
</evidence>
<dbReference type="RefSeq" id="XP_018155244.1">
    <property type="nucleotide sequence ID" value="XM_018305820.1"/>
</dbReference>
<dbReference type="GeneID" id="28869927"/>
<proteinExistence type="predicted"/>
<organism evidence="2 3">
    <name type="scientific">Colletotrichum higginsianum (strain IMI 349063)</name>
    <name type="common">Crucifer anthracnose fungus</name>
    <dbReference type="NCBI Taxonomy" id="759273"/>
    <lineage>
        <taxon>Eukaryota</taxon>
        <taxon>Fungi</taxon>
        <taxon>Dikarya</taxon>
        <taxon>Ascomycota</taxon>
        <taxon>Pezizomycotina</taxon>
        <taxon>Sordariomycetes</taxon>
        <taxon>Hypocreomycetidae</taxon>
        <taxon>Glomerellales</taxon>
        <taxon>Glomerellaceae</taxon>
        <taxon>Colletotrichum</taxon>
        <taxon>Colletotrichum destructivum species complex</taxon>
    </lineage>
</organism>
<comment type="caution">
    <text evidence="2">The sequence shown here is derived from an EMBL/GenBank/DDBJ whole genome shotgun (WGS) entry which is preliminary data.</text>
</comment>
<dbReference type="VEuPathDB" id="FungiDB:CH63R_10846"/>
<evidence type="ECO:0000313" key="2">
    <source>
        <dbReference type="EMBL" id="OBR06726.1"/>
    </source>
</evidence>
<name>A0A1B7Y3W9_COLHI</name>
<gene>
    <name evidence="2" type="ORF">CH63R_10846</name>
</gene>
<evidence type="ECO:0000313" key="3">
    <source>
        <dbReference type="Proteomes" id="UP000092177"/>
    </source>
</evidence>
<protein>
    <submittedName>
        <fullName evidence="2">Uncharacterized protein</fullName>
    </submittedName>
</protein>
<keyword evidence="3" id="KW-1185">Reference proteome</keyword>
<feature type="region of interest" description="Disordered" evidence="1">
    <location>
        <begin position="1"/>
        <end position="43"/>
    </location>
</feature>